<dbReference type="InterPro" id="IPR036388">
    <property type="entry name" value="WH-like_DNA-bd_sf"/>
</dbReference>
<dbReference type="PROSITE" id="PS50994">
    <property type="entry name" value="INTEGRASE"/>
    <property type="match status" value="1"/>
</dbReference>
<organism evidence="3 4">
    <name type="scientific">Aeromonas salmonicida subsp. pectinolytica 34mel</name>
    <dbReference type="NCBI Taxonomy" id="1324960"/>
    <lineage>
        <taxon>Bacteria</taxon>
        <taxon>Pseudomonadati</taxon>
        <taxon>Pseudomonadota</taxon>
        <taxon>Gammaproteobacteria</taxon>
        <taxon>Aeromonadales</taxon>
        <taxon>Aeromonadaceae</taxon>
        <taxon>Aeromonas</taxon>
    </lineage>
</organism>
<name>A0A2D1QEX8_AERSA</name>
<dbReference type="SUPFAM" id="SSF48295">
    <property type="entry name" value="TrpR-like"/>
    <property type="match status" value="1"/>
</dbReference>
<dbReference type="Pfam" id="PF00665">
    <property type="entry name" value="rve"/>
    <property type="match status" value="1"/>
</dbReference>
<dbReference type="Proteomes" id="UP000222916">
    <property type="component" value="Chromosome"/>
</dbReference>
<dbReference type="InterPro" id="IPR010921">
    <property type="entry name" value="Trp_repressor/repl_initiator"/>
</dbReference>
<gene>
    <name evidence="3" type="ORF">Asalp_17530</name>
</gene>
<evidence type="ECO:0000256" key="1">
    <source>
        <dbReference type="SAM" id="MobiDB-lite"/>
    </source>
</evidence>
<dbReference type="InterPro" id="IPR001584">
    <property type="entry name" value="Integrase_cat-core"/>
</dbReference>
<dbReference type="InterPro" id="IPR048020">
    <property type="entry name" value="Transpos_IS3"/>
</dbReference>
<proteinExistence type="predicted"/>
<dbReference type="SUPFAM" id="SSF53098">
    <property type="entry name" value="Ribonuclease H-like"/>
    <property type="match status" value="1"/>
</dbReference>
<feature type="domain" description="Integrase catalytic" evidence="2">
    <location>
        <begin position="246"/>
        <end position="406"/>
    </location>
</feature>
<evidence type="ECO:0000259" key="2">
    <source>
        <dbReference type="PROSITE" id="PS50994"/>
    </source>
</evidence>
<dbReference type="EMBL" id="CP022426">
    <property type="protein sequence ID" value="ATP08958.1"/>
    <property type="molecule type" value="Genomic_DNA"/>
</dbReference>
<dbReference type="Gene3D" id="3.30.420.10">
    <property type="entry name" value="Ribonuclease H-like superfamily/Ribonuclease H"/>
    <property type="match status" value="1"/>
</dbReference>
<dbReference type="InterPro" id="IPR050900">
    <property type="entry name" value="Transposase_IS3/IS150/IS904"/>
</dbReference>
<evidence type="ECO:0000313" key="3">
    <source>
        <dbReference type="EMBL" id="ATP08958.1"/>
    </source>
</evidence>
<reference evidence="4" key="1">
    <citation type="journal article" date="2018" name="BMC Genomics">
        <title>The complete and fully assembled genome sequence of Aeromonas salmonicida subsp. pectinolytica and its comparative analysis with other Aeromonas species: investigation of the mobilome in environmental and pathogenic strains.</title>
        <authorList>
            <person name="Pfeiffer F."/>
            <person name="Zamora-Lagos M.A."/>
            <person name="Blettinger M."/>
            <person name="Yeroslaviz A."/>
            <person name="Dahl A."/>
            <person name="Gruber S."/>
            <person name="Habermann B.H."/>
        </authorList>
    </citation>
    <scope>NUCLEOTIDE SEQUENCE [LARGE SCALE GENOMIC DNA]</scope>
    <source>
        <strain evidence="4">34mel</strain>
    </source>
</reference>
<sequence>MGQGVKRTQRDYSLTFKLALVEQIEKGELTYKQAQARYGIQGRSTVLVWLRKHGRQDWSQGASVRAGRSITMPDPDNQTPEQRIKELEQQLALMSQKAQFFEAVVDVLKNDYGVSIVKKATRQVLSQRQVERLTIVRACLFLGISRQAYYKRNRVADVRHAQGQQVVRFVRQVLLRQPRVGTRKLHYLLQGQDDGGLKVGRDRLFQILAEHRLLVPPRRAYHKTTHSFHRFYRHPNLLKVGPEQVTPVAPEQVWVADITYLPARSGPLYLSLVTDAYSRKIVGHHVHEGMHAESVAMAFKKALKQRRGGGELIHHSDRGVQYCSGLYQSLHARHGVKCSMTDGYDCYQNALAERVNGILKGELLLQSPQDLAQAREMVREAVDIYNEERPHHALKYRTPDAVHRGF</sequence>
<protein>
    <submittedName>
        <fullName evidence="3">ISSen1-type transposase ISAs31</fullName>
    </submittedName>
</protein>
<dbReference type="GO" id="GO:0015074">
    <property type="term" value="P:DNA integration"/>
    <property type="evidence" value="ECO:0007669"/>
    <property type="project" value="InterPro"/>
</dbReference>
<dbReference type="InterPro" id="IPR036397">
    <property type="entry name" value="RNaseH_sf"/>
</dbReference>
<dbReference type="PANTHER" id="PTHR46889:SF5">
    <property type="entry name" value="INTEGRASE PROTEIN"/>
    <property type="match status" value="1"/>
</dbReference>
<feature type="region of interest" description="Disordered" evidence="1">
    <location>
        <begin position="60"/>
        <end position="79"/>
    </location>
</feature>
<dbReference type="NCBIfam" id="NF033516">
    <property type="entry name" value="transpos_IS3"/>
    <property type="match status" value="1"/>
</dbReference>
<dbReference type="Gene3D" id="1.10.10.10">
    <property type="entry name" value="Winged helix-like DNA-binding domain superfamily/Winged helix DNA-binding domain"/>
    <property type="match status" value="1"/>
</dbReference>
<dbReference type="InterPro" id="IPR012337">
    <property type="entry name" value="RNaseH-like_sf"/>
</dbReference>
<dbReference type="PANTHER" id="PTHR46889">
    <property type="entry name" value="TRANSPOSASE INSF FOR INSERTION SEQUENCE IS3B-RELATED"/>
    <property type="match status" value="1"/>
</dbReference>
<evidence type="ECO:0000313" key="4">
    <source>
        <dbReference type="Proteomes" id="UP000222916"/>
    </source>
</evidence>
<accession>A0A2D1QEX8</accession>
<dbReference type="GO" id="GO:0043565">
    <property type="term" value="F:sequence-specific DNA binding"/>
    <property type="evidence" value="ECO:0007669"/>
    <property type="project" value="InterPro"/>
</dbReference>
<dbReference type="AlphaFoldDB" id="A0A2D1QEX8"/>